<dbReference type="EMBL" id="UYYA01004864">
    <property type="protein sequence ID" value="VDM63598.1"/>
    <property type="molecule type" value="Genomic_DNA"/>
</dbReference>
<protein>
    <submittedName>
        <fullName evidence="3">Conserved secreted protein</fullName>
    </submittedName>
</protein>
<name>A0A0R3PZL4_ANGCS</name>
<evidence type="ECO:0000313" key="2">
    <source>
        <dbReference type="Proteomes" id="UP000267027"/>
    </source>
</evidence>
<reference evidence="1 2" key="2">
    <citation type="submission" date="2018-11" db="EMBL/GenBank/DDBJ databases">
        <authorList>
            <consortium name="Pathogen Informatics"/>
        </authorList>
    </citation>
    <scope>NUCLEOTIDE SEQUENCE [LARGE SCALE GENOMIC DNA]</scope>
    <source>
        <strain evidence="1 2">Costa Rica</strain>
    </source>
</reference>
<evidence type="ECO:0000313" key="3">
    <source>
        <dbReference type="WBParaSite" id="ACOC_0001201201-mRNA-1"/>
    </source>
</evidence>
<dbReference type="Proteomes" id="UP000267027">
    <property type="component" value="Unassembled WGS sequence"/>
</dbReference>
<accession>A0A0R3PZL4</accession>
<dbReference type="AlphaFoldDB" id="A0A0R3PZL4"/>
<gene>
    <name evidence="1" type="ORF">ACOC_LOCUS12013</name>
</gene>
<dbReference type="OrthoDB" id="5877673at2759"/>
<keyword evidence="2" id="KW-1185">Reference proteome</keyword>
<proteinExistence type="predicted"/>
<reference evidence="3" key="1">
    <citation type="submission" date="2017-02" db="UniProtKB">
        <authorList>
            <consortium name="WormBaseParasite"/>
        </authorList>
    </citation>
    <scope>IDENTIFICATION</scope>
</reference>
<dbReference type="WBParaSite" id="ACOC_0001201201-mRNA-1">
    <property type="protein sequence ID" value="ACOC_0001201201-mRNA-1"/>
    <property type="gene ID" value="ACOC_0001201201"/>
</dbReference>
<sequence>MKAFIVLFIPVVMAKPDLPQVQPPGTYPLEEMNTEVSTMPMNPYQLAMIDSSGNFENYQFYYEKDALPPSRPSSK</sequence>
<organism evidence="3">
    <name type="scientific">Angiostrongylus costaricensis</name>
    <name type="common">Nematode worm</name>
    <dbReference type="NCBI Taxonomy" id="334426"/>
    <lineage>
        <taxon>Eukaryota</taxon>
        <taxon>Metazoa</taxon>
        <taxon>Ecdysozoa</taxon>
        <taxon>Nematoda</taxon>
        <taxon>Chromadorea</taxon>
        <taxon>Rhabditida</taxon>
        <taxon>Rhabditina</taxon>
        <taxon>Rhabditomorpha</taxon>
        <taxon>Strongyloidea</taxon>
        <taxon>Metastrongylidae</taxon>
        <taxon>Angiostrongylus</taxon>
    </lineage>
</organism>
<evidence type="ECO:0000313" key="1">
    <source>
        <dbReference type="EMBL" id="VDM63598.1"/>
    </source>
</evidence>
<dbReference type="STRING" id="334426.A0A0R3PZL4"/>